<protein>
    <submittedName>
        <fullName evidence="1">Uncharacterized protein</fullName>
    </submittedName>
</protein>
<sequence length="184" mass="20853">MGSSIKPCKPLPFAVAVRSNHLRPRLAQCPPSVLPTTPEWHMINTRDWRATPHLSQHKLDAVIMPSTDNMTQFGVLPFTPAGENEPERFLDHIGVLDDWAKTPTAKARVRLVMGNPADASLYVALSFKLPHKKNLTWTFGDTTEEVQRYHQAHMRFHSDDFEMRFKVLTPDEKAVISGCFPVPQ</sequence>
<organism evidence="1 2">
    <name type="scientific">Hyaloscypha variabilis (strain UAMH 11265 / GT02V1 / F)</name>
    <name type="common">Meliniomyces variabilis</name>
    <dbReference type="NCBI Taxonomy" id="1149755"/>
    <lineage>
        <taxon>Eukaryota</taxon>
        <taxon>Fungi</taxon>
        <taxon>Dikarya</taxon>
        <taxon>Ascomycota</taxon>
        <taxon>Pezizomycotina</taxon>
        <taxon>Leotiomycetes</taxon>
        <taxon>Helotiales</taxon>
        <taxon>Hyaloscyphaceae</taxon>
        <taxon>Hyaloscypha</taxon>
        <taxon>Hyaloscypha variabilis</taxon>
    </lineage>
</organism>
<dbReference type="AlphaFoldDB" id="A0A2J6RTW1"/>
<dbReference type="Proteomes" id="UP000235786">
    <property type="component" value="Unassembled WGS sequence"/>
</dbReference>
<evidence type="ECO:0000313" key="2">
    <source>
        <dbReference type="Proteomes" id="UP000235786"/>
    </source>
</evidence>
<name>A0A2J6RTW1_HYAVF</name>
<dbReference type="OrthoDB" id="10466214at2759"/>
<gene>
    <name evidence="1" type="ORF">L207DRAFT_511711</name>
</gene>
<evidence type="ECO:0000313" key="1">
    <source>
        <dbReference type="EMBL" id="PMD41960.1"/>
    </source>
</evidence>
<keyword evidence="2" id="KW-1185">Reference proteome</keyword>
<proteinExistence type="predicted"/>
<reference evidence="1 2" key="1">
    <citation type="submission" date="2016-04" db="EMBL/GenBank/DDBJ databases">
        <title>A degradative enzymes factory behind the ericoid mycorrhizal symbiosis.</title>
        <authorList>
            <consortium name="DOE Joint Genome Institute"/>
            <person name="Martino E."/>
            <person name="Morin E."/>
            <person name="Grelet G."/>
            <person name="Kuo A."/>
            <person name="Kohler A."/>
            <person name="Daghino S."/>
            <person name="Barry K."/>
            <person name="Choi C."/>
            <person name="Cichocki N."/>
            <person name="Clum A."/>
            <person name="Copeland A."/>
            <person name="Hainaut M."/>
            <person name="Haridas S."/>
            <person name="Labutti K."/>
            <person name="Lindquist E."/>
            <person name="Lipzen A."/>
            <person name="Khouja H.-R."/>
            <person name="Murat C."/>
            <person name="Ohm R."/>
            <person name="Olson A."/>
            <person name="Spatafora J."/>
            <person name="Veneault-Fourrey C."/>
            <person name="Henrissat B."/>
            <person name="Grigoriev I."/>
            <person name="Martin F."/>
            <person name="Perotto S."/>
        </authorList>
    </citation>
    <scope>NUCLEOTIDE SEQUENCE [LARGE SCALE GENOMIC DNA]</scope>
    <source>
        <strain evidence="1 2">F</strain>
    </source>
</reference>
<accession>A0A2J6RTW1</accession>
<dbReference type="EMBL" id="KZ613944">
    <property type="protein sequence ID" value="PMD41960.1"/>
    <property type="molecule type" value="Genomic_DNA"/>
</dbReference>